<evidence type="ECO:0000256" key="6">
    <source>
        <dbReference type="ARBA" id="ARBA00022833"/>
    </source>
</evidence>
<evidence type="ECO:0000256" key="1">
    <source>
        <dbReference type="ARBA" id="ARBA00010669"/>
    </source>
</evidence>
<name>A0A7C1SJ64_UNCW3</name>
<comment type="function">
    <text evidence="8">Catalyzes the deamination of adenosine to inosine at the wobble position 34 of tRNA(Arg2).</text>
</comment>
<dbReference type="PANTHER" id="PTHR11079">
    <property type="entry name" value="CYTOSINE DEAMINASE FAMILY MEMBER"/>
    <property type="match status" value="1"/>
</dbReference>
<evidence type="ECO:0000256" key="5">
    <source>
        <dbReference type="ARBA" id="ARBA00022801"/>
    </source>
</evidence>
<dbReference type="InterPro" id="IPR016192">
    <property type="entry name" value="APOBEC/CMP_deaminase_Zn-bd"/>
</dbReference>
<feature type="domain" description="CMP/dCMP-type deaminase" evidence="9">
    <location>
        <begin position="1"/>
        <end position="120"/>
    </location>
</feature>
<keyword evidence="4 8" id="KW-0479">Metal-binding</keyword>
<dbReference type="NCBIfam" id="NF008113">
    <property type="entry name" value="PRK10860.1"/>
    <property type="match status" value="1"/>
</dbReference>
<evidence type="ECO:0000256" key="2">
    <source>
        <dbReference type="ARBA" id="ARBA00011738"/>
    </source>
</evidence>
<keyword evidence="5 8" id="KW-0378">Hydrolase</keyword>
<dbReference type="CDD" id="cd01285">
    <property type="entry name" value="nucleoside_deaminase"/>
    <property type="match status" value="1"/>
</dbReference>
<sequence>MRIALQEAQRAAEENEVPVGCIIVLNDTIIGKGHNLTESLKDPTAHAEILAITAAARSLENWRLLNTTAYVTVEPCLMCTGALLLSRVKRVVYGTQDEKFGCLNSRYNLIRNLRFNHCFEITGGILADEAARLLKNFFQKKRKTR</sequence>
<dbReference type="SUPFAM" id="SSF53927">
    <property type="entry name" value="Cytidine deaminase-like"/>
    <property type="match status" value="1"/>
</dbReference>
<dbReference type="HAMAP" id="MF_00972">
    <property type="entry name" value="tRNA_aden_deaminase"/>
    <property type="match status" value="1"/>
</dbReference>
<feature type="active site" description="Proton donor" evidence="8">
    <location>
        <position position="48"/>
    </location>
</feature>
<comment type="cofactor">
    <cofactor evidence="8">
        <name>Zn(2+)</name>
        <dbReference type="ChEBI" id="CHEBI:29105"/>
    </cofactor>
    <text evidence="8">Binds 1 zinc ion per subunit.</text>
</comment>
<dbReference type="GO" id="GO:0008270">
    <property type="term" value="F:zinc ion binding"/>
    <property type="evidence" value="ECO:0007669"/>
    <property type="project" value="UniProtKB-UniRule"/>
</dbReference>
<accession>A0A7C1SJ64</accession>
<proteinExistence type="inferred from homology"/>
<dbReference type="InterPro" id="IPR016193">
    <property type="entry name" value="Cytidine_deaminase-like"/>
</dbReference>
<gene>
    <name evidence="8" type="primary">tadA</name>
    <name evidence="10" type="ORF">ENP94_01785</name>
</gene>
<dbReference type="GO" id="GO:0002100">
    <property type="term" value="P:tRNA wobble adenosine to inosine editing"/>
    <property type="evidence" value="ECO:0007669"/>
    <property type="project" value="UniProtKB-UniRule"/>
</dbReference>
<evidence type="ECO:0000256" key="4">
    <source>
        <dbReference type="ARBA" id="ARBA00022723"/>
    </source>
</evidence>
<dbReference type="PROSITE" id="PS51747">
    <property type="entry name" value="CYT_DCMP_DEAMINASES_2"/>
    <property type="match status" value="1"/>
</dbReference>
<dbReference type="Pfam" id="PF00383">
    <property type="entry name" value="dCMP_cyt_deam_1"/>
    <property type="match status" value="1"/>
</dbReference>
<evidence type="ECO:0000256" key="8">
    <source>
        <dbReference type="HAMAP-Rule" id="MF_00972"/>
    </source>
</evidence>
<dbReference type="EC" id="3.5.4.33" evidence="8"/>
<dbReference type="InterPro" id="IPR002125">
    <property type="entry name" value="CMP_dCMP_dom"/>
</dbReference>
<dbReference type="AlphaFoldDB" id="A0A7C1SJ64"/>
<comment type="subunit">
    <text evidence="2 8">Homodimer.</text>
</comment>
<evidence type="ECO:0000256" key="7">
    <source>
        <dbReference type="ARBA" id="ARBA00048045"/>
    </source>
</evidence>
<comment type="caution">
    <text evidence="10">The sequence shown here is derived from an EMBL/GenBank/DDBJ whole genome shotgun (WGS) entry which is preliminary data.</text>
</comment>
<dbReference type="PANTHER" id="PTHR11079:SF202">
    <property type="entry name" value="TRNA-SPECIFIC ADENOSINE DEAMINASE"/>
    <property type="match status" value="1"/>
</dbReference>
<dbReference type="PROSITE" id="PS00903">
    <property type="entry name" value="CYT_DCMP_DEAMINASES_1"/>
    <property type="match status" value="1"/>
</dbReference>
<dbReference type="InterPro" id="IPR028883">
    <property type="entry name" value="tRNA_aden_deaminase"/>
</dbReference>
<evidence type="ECO:0000256" key="3">
    <source>
        <dbReference type="ARBA" id="ARBA00022694"/>
    </source>
</evidence>
<reference evidence="10" key="1">
    <citation type="journal article" date="2020" name="mSystems">
        <title>Genome- and Community-Level Interaction Insights into Carbon Utilization and Element Cycling Functions of Hydrothermarchaeota in Hydrothermal Sediment.</title>
        <authorList>
            <person name="Zhou Z."/>
            <person name="Liu Y."/>
            <person name="Xu W."/>
            <person name="Pan J."/>
            <person name="Luo Z.H."/>
            <person name="Li M."/>
        </authorList>
    </citation>
    <scope>NUCLEOTIDE SEQUENCE [LARGE SCALE GENOMIC DNA]</scope>
    <source>
        <strain evidence="10">SpSt-265</strain>
    </source>
</reference>
<dbReference type="EMBL" id="DSLG01000002">
    <property type="protein sequence ID" value="HEA86725.1"/>
    <property type="molecule type" value="Genomic_DNA"/>
</dbReference>
<dbReference type="FunFam" id="3.40.140.10:FF:000005">
    <property type="entry name" value="tRNA-specific adenosine deaminase"/>
    <property type="match status" value="1"/>
</dbReference>
<comment type="catalytic activity">
    <reaction evidence="7 8">
        <text>adenosine(34) in tRNA + H2O + H(+) = inosine(34) in tRNA + NH4(+)</text>
        <dbReference type="Rhea" id="RHEA:43168"/>
        <dbReference type="Rhea" id="RHEA-COMP:10373"/>
        <dbReference type="Rhea" id="RHEA-COMP:10374"/>
        <dbReference type="ChEBI" id="CHEBI:15377"/>
        <dbReference type="ChEBI" id="CHEBI:15378"/>
        <dbReference type="ChEBI" id="CHEBI:28938"/>
        <dbReference type="ChEBI" id="CHEBI:74411"/>
        <dbReference type="ChEBI" id="CHEBI:82852"/>
        <dbReference type="EC" id="3.5.4.33"/>
    </reaction>
</comment>
<feature type="binding site" evidence="8">
    <location>
        <position position="76"/>
    </location>
    <ligand>
        <name>Zn(2+)</name>
        <dbReference type="ChEBI" id="CHEBI:29105"/>
        <note>catalytic</note>
    </ligand>
</feature>
<dbReference type="GO" id="GO:0052717">
    <property type="term" value="F:tRNA-specific adenosine-34 deaminase activity"/>
    <property type="evidence" value="ECO:0007669"/>
    <property type="project" value="UniProtKB-UniRule"/>
</dbReference>
<evidence type="ECO:0000259" key="9">
    <source>
        <dbReference type="PROSITE" id="PS51747"/>
    </source>
</evidence>
<dbReference type="Gene3D" id="3.40.140.10">
    <property type="entry name" value="Cytidine Deaminase, domain 2"/>
    <property type="match status" value="1"/>
</dbReference>
<protein>
    <recommendedName>
        <fullName evidence="8">tRNA-specific adenosine deaminase</fullName>
        <ecNumber evidence="8">3.5.4.33</ecNumber>
    </recommendedName>
</protein>
<comment type="similarity">
    <text evidence="1">Belongs to the cytidine and deoxycytidylate deaminase family. ADAT2 subfamily.</text>
</comment>
<feature type="binding site" evidence="8">
    <location>
        <position position="46"/>
    </location>
    <ligand>
        <name>Zn(2+)</name>
        <dbReference type="ChEBI" id="CHEBI:29105"/>
        <note>catalytic</note>
    </ligand>
</feature>
<keyword evidence="6 8" id="KW-0862">Zinc</keyword>
<organism evidence="10">
    <name type="scientific">candidate division WOR-3 bacterium</name>
    <dbReference type="NCBI Taxonomy" id="2052148"/>
    <lineage>
        <taxon>Bacteria</taxon>
        <taxon>Bacteria division WOR-3</taxon>
    </lineage>
</organism>
<feature type="binding site" evidence="8">
    <location>
        <position position="79"/>
    </location>
    <ligand>
        <name>Zn(2+)</name>
        <dbReference type="ChEBI" id="CHEBI:29105"/>
        <note>catalytic</note>
    </ligand>
</feature>
<keyword evidence="3 8" id="KW-0819">tRNA processing</keyword>
<evidence type="ECO:0000313" key="10">
    <source>
        <dbReference type="EMBL" id="HEA86725.1"/>
    </source>
</evidence>